<dbReference type="SUPFAM" id="SSF158235">
    <property type="entry name" value="SOCS box-like"/>
    <property type="match status" value="1"/>
</dbReference>
<keyword evidence="3 4" id="KW-0040">ANK repeat</keyword>
<feature type="repeat" description="ANK" evidence="4">
    <location>
        <begin position="177"/>
        <end position="209"/>
    </location>
</feature>
<reference evidence="6" key="1">
    <citation type="journal article" date="2020" name="Nat. Ecol. Evol.">
        <title>Deeply conserved synteny resolves early events in vertebrate evolution.</title>
        <authorList>
            <person name="Simakov O."/>
            <person name="Marletaz F."/>
            <person name="Yue J.X."/>
            <person name="O'Connell B."/>
            <person name="Jenkins J."/>
            <person name="Brandt A."/>
            <person name="Calef R."/>
            <person name="Tung C.H."/>
            <person name="Huang T.K."/>
            <person name="Schmutz J."/>
            <person name="Satoh N."/>
            <person name="Yu J.K."/>
            <person name="Putnam N.H."/>
            <person name="Green R.E."/>
            <person name="Rokhsar D.S."/>
        </authorList>
    </citation>
    <scope>NUCLEOTIDE SEQUENCE [LARGE SCALE GENOMIC DNA]</scope>
    <source>
        <strain evidence="6">S238N-H82</strain>
    </source>
</reference>
<evidence type="ECO:0000256" key="2">
    <source>
        <dbReference type="ARBA" id="ARBA00022737"/>
    </source>
</evidence>
<dbReference type="InterPro" id="IPR036036">
    <property type="entry name" value="SOCS_box-like_dom_sf"/>
</dbReference>
<proteinExistence type="predicted"/>
<dbReference type="RefSeq" id="XP_035691172.1">
    <property type="nucleotide sequence ID" value="XM_035835279.1"/>
</dbReference>
<comment type="pathway">
    <text evidence="1">Protein modification; protein ubiquitination.</text>
</comment>
<name>A0A9J7N303_BRAFL</name>
<sequence length="318" mass="35582">MAQDGVSDAPATLAGLSLVDAPPSQDDVFTQYLHSGNHCWSNRPGPRCLSATSSFAYNKQTRNKMLLTHQEIPFHQRPLHLLTLEEEEFLWEDEEDRELTPSEALRLAITDYCHDYVRALIDKYPAKVLEDGGNCCPALVHAVSREQPEMVELILRHSKKVMGLTDYVNQRSCHLDQQRTALHKAAELGSLPCVNVLLRYGADPTLTDATGATPLDVCLRGPPPVDPRIPVQLDTRYLDCAQALIQASPPNSYQSTLVRVLPEHAVFSPLRQYLREPPSLVEHCRLSIRSAMGPRHLPEGAKNLSLPKMLQAYIQLEK</sequence>
<dbReference type="CDD" id="cd03716">
    <property type="entry name" value="SOCS_ASB_like"/>
    <property type="match status" value="1"/>
</dbReference>
<accession>A0A9J7N303</accession>
<dbReference type="Pfam" id="PF07525">
    <property type="entry name" value="SOCS_box"/>
    <property type="match status" value="1"/>
</dbReference>
<keyword evidence="2" id="KW-0677">Repeat</keyword>
<protein>
    <submittedName>
        <fullName evidence="7">Uncharacterized protein LOC118426044</fullName>
    </submittedName>
</protein>
<keyword evidence="6" id="KW-1185">Reference proteome</keyword>
<dbReference type="GeneID" id="118426044"/>
<dbReference type="InterPro" id="IPR001496">
    <property type="entry name" value="SOCS_box"/>
</dbReference>
<evidence type="ECO:0000256" key="3">
    <source>
        <dbReference type="ARBA" id="ARBA00023043"/>
    </source>
</evidence>
<evidence type="ECO:0000256" key="1">
    <source>
        <dbReference type="ARBA" id="ARBA00004906"/>
    </source>
</evidence>
<dbReference type="PROSITE" id="PS50088">
    <property type="entry name" value="ANK_REPEAT"/>
    <property type="match status" value="1"/>
</dbReference>
<dbReference type="KEGG" id="bfo:118426044"/>
<dbReference type="OrthoDB" id="6082996at2759"/>
<dbReference type="Proteomes" id="UP000001554">
    <property type="component" value="Chromosome 1"/>
</dbReference>
<dbReference type="AlphaFoldDB" id="A0A9J7N303"/>
<evidence type="ECO:0000259" key="5">
    <source>
        <dbReference type="PROSITE" id="PS50225"/>
    </source>
</evidence>
<organism evidence="6 7">
    <name type="scientific">Branchiostoma floridae</name>
    <name type="common">Florida lancelet</name>
    <name type="synonym">Amphioxus</name>
    <dbReference type="NCBI Taxonomy" id="7739"/>
    <lineage>
        <taxon>Eukaryota</taxon>
        <taxon>Metazoa</taxon>
        <taxon>Chordata</taxon>
        <taxon>Cephalochordata</taxon>
        <taxon>Leptocardii</taxon>
        <taxon>Amphioxiformes</taxon>
        <taxon>Branchiostomatidae</taxon>
        <taxon>Branchiostoma</taxon>
    </lineage>
</organism>
<dbReference type="Gene3D" id="1.25.40.20">
    <property type="entry name" value="Ankyrin repeat-containing domain"/>
    <property type="match status" value="1"/>
</dbReference>
<dbReference type="PROSITE" id="PS50297">
    <property type="entry name" value="ANK_REP_REGION"/>
    <property type="match status" value="1"/>
</dbReference>
<dbReference type="OMA" id="LAITDYC"/>
<dbReference type="InterPro" id="IPR002110">
    <property type="entry name" value="Ankyrin_rpt"/>
</dbReference>
<feature type="domain" description="SOCS box" evidence="5">
    <location>
        <begin position="269"/>
        <end position="318"/>
    </location>
</feature>
<dbReference type="SUPFAM" id="SSF48403">
    <property type="entry name" value="Ankyrin repeat"/>
    <property type="match status" value="1"/>
</dbReference>
<dbReference type="PANTHER" id="PTHR24173">
    <property type="entry name" value="ANKYRIN REPEAT CONTAINING"/>
    <property type="match status" value="1"/>
</dbReference>
<evidence type="ECO:0000256" key="4">
    <source>
        <dbReference type="PROSITE-ProRule" id="PRU00023"/>
    </source>
</evidence>
<dbReference type="PANTHER" id="PTHR24173:SF74">
    <property type="entry name" value="ANKYRIN REPEAT DOMAIN-CONTAINING PROTEIN 16"/>
    <property type="match status" value="1"/>
</dbReference>
<dbReference type="SMART" id="SM00248">
    <property type="entry name" value="ANK"/>
    <property type="match status" value="3"/>
</dbReference>
<reference evidence="7" key="2">
    <citation type="submission" date="2025-08" db="UniProtKB">
        <authorList>
            <consortium name="RefSeq"/>
        </authorList>
    </citation>
    <scope>IDENTIFICATION</scope>
    <source>
        <strain evidence="7">S238N-H82</strain>
        <tissue evidence="7">Testes</tissue>
    </source>
</reference>
<dbReference type="InterPro" id="IPR036770">
    <property type="entry name" value="Ankyrin_rpt-contain_sf"/>
</dbReference>
<dbReference type="GO" id="GO:0035556">
    <property type="term" value="P:intracellular signal transduction"/>
    <property type="evidence" value="ECO:0007669"/>
    <property type="project" value="InterPro"/>
</dbReference>
<dbReference type="Pfam" id="PF13857">
    <property type="entry name" value="Ank_5"/>
    <property type="match status" value="1"/>
</dbReference>
<evidence type="ECO:0000313" key="7">
    <source>
        <dbReference type="RefSeq" id="XP_035691172.1"/>
    </source>
</evidence>
<dbReference type="Gene3D" id="1.10.750.20">
    <property type="entry name" value="SOCS box"/>
    <property type="match status" value="1"/>
</dbReference>
<evidence type="ECO:0000313" key="6">
    <source>
        <dbReference type="Proteomes" id="UP000001554"/>
    </source>
</evidence>
<gene>
    <name evidence="7" type="primary">LOC118426044</name>
</gene>
<dbReference type="PROSITE" id="PS50225">
    <property type="entry name" value="SOCS"/>
    <property type="match status" value="1"/>
</dbReference>
<dbReference type="SMART" id="SM00969">
    <property type="entry name" value="SOCS_box"/>
    <property type="match status" value="1"/>
</dbReference>